<protein>
    <recommendedName>
        <fullName evidence="5">Tail fiber protein</fullName>
    </recommendedName>
</protein>
<keyword evidence="2" id="KW-0946">Virion</keyword>
<dbReference type="InterPro" id="IPR011050">
    <property type="entry name" value="Pectin_lyase_fold/virulence"/>
</dbReference>
<evidence type="ECO:0000313" key="4">
    <source>
        <dbReference type="Proteomes" id="UP000464220"/>
    </source>
</evidence>
<accession>A0A6B9SQY9</accession>
<dbReference type="SUPFAM" id="SSF51126">
    <property type="entry name" value="Pectin lyase-like"/>
    <property type="match status" value="1"/>
</dbReference>
<dbReference type="Proteomes" id="UP000464220">
    <property type="component" value="Segment"/>
</dbReference>
<dbReference type="InterPro" id="IPR012334">
    <property type="entry name" value="Pectin_lyas_fold"/>
</dbReference>
<dbReference type="Gene3D" id="2.160.20.10">
    <property type="entry name" value="Single-stranded right-handed beta-helix, Pectin lyase-like"/>
    <property type="match status" value="1"/>
</dbReference>
<comment type="subcellular location">
    <subcellularLocation>
        <location evidence="1">Virion</location>
    </subcellularLocation>
</comment>
<name>A0A6B9SQY9_9CAUD</name>
<organism evidence="3 4">
    <name type="scientific">Escherichia phage 2725-N35</name>
    <dbReference type="NCBI Taxonomy" id="2692738"/>
    <lineage>
        <taxon>Viruses</taxon>
        <taxon>Duplodnaviria</taxon>
        <taxon>Heunggongvirae</taxon>
        <taxon>Uroviricota</taxon>
        <taxon>Caudoviricetes</taxon>
        <taxon>Drexlerviridae</taxon>
        <taxon>Braunvirinae</taxon>
        <taxon>Veterinaerplatzvirus</taxon>
        <taxon>Veterinaerplatzvirus vv2725N25</taxon>
    </lineage>
</organism>
<sequence length="844" mass="89229">MAIYDSGTASLAASGEVTGVGTTWKAPLTLIRVGATIVFKTEPVQIYTISEIISDTQINVYNPNSETVPAGTGYAILAHDGITVQGLAQDVAETLRYYQSKETSIEGLLQFIGQDTFDWPRFEQLANQSITGAAEALASQVTAAESASTAVSARDATTSARDATIEAINSAGDASTLVTLANIGIGTSSQPQISAIDWQTYDFKSMSSFTTTLQSMSNLPAGLNFATGNPYLFVTVLSSRSVAGTVSAKVQVSTRADNDNNTRVYDVYVNGNVGSRVFSVRENLSLVSNSTTPDGGVTADRIRSRLDIYSKSETDGVVDALKNFKLNNVSSVVRSVESKLGDFVNVMDFGATNNGTLVPLSSKFSTIEDARFVYPFASNLNESLDAVALQAAVNTGKTVYIPKGFMFINRTVRIGNSTRIIGEGTSQINRAQTFISVDGNINLFALVQGGAENIRMYQVFIEGLYIFYNPGTTPTVASGNDQKIAFNFVSNVGSATGLENSCIKDCTVHGAWGCYLDTTGTYQTKLQNVWARNCRNGFIKATGTTILMETCYASGCVSPFEFGSVMSVTMINCAMDASNISSTSGSYGGAGINFINSHSVNILGMDVEGNIIDTNGSQDCCLIRFNNSNGRISGLTSWKNEVRTTGGGSGGVVSYIKASGTSHVIIDSSEDDINDSGLVYTGTGGYPVTIYAADSASRIDILSGRFQSAKGGSPSISVVSQGNVNWFTEPMGGSIAGGYKQTYSSEGLRTNGVYTDKGSKVVQASVPTGLFELPNSPGLYKVCTWVANAGTNYSVIADVLFDGATSSITVTKTAAFTTLDVSSRTVSITARGAATYKWTYTKIG</sequence>
<dbReference type="GO" id="GO:0051701">
    <property type="term" value="P:biological process involved in interaction with host"/>
    <property type="evidence" value="ECO:0007669"/>
    <property type="project" value="UniProtKB-ARBA"/>
</dbReference>
<dbReference type="GO" id="GO:0044423">
    <property type="term" value="C:virion component"/>
    <property type="evidence" value="ECO:0007669"/>
    <property type="project" value="UniProtKB-KW"/>
</dbReference>
<evidence type="ECO:0008006" key="5">
    <source>
        <dbReference type="Google" id="ProtNLM"/>
    </source>
</evidence>
<dbReference type="EMBL" id="MN840485">
    <property type="protein sequence ID" value="QHJ72646.1"/>
    <property type="molecule type" value="Genomic_DNA"/>
</dbReference>
<evidence type="ECO:0000256" key="1">
    <source>
        <dbReference type="ARBA" id="ARBA00004328"/>
    </source>
</evidence>
<proteinExistence type="predicted"/>
<evidence type="ECO:0000256" key="2">
    <source>
        <dbReference type="ARBA" id="ARBA00022844"/>
    </source>
</evidence>
<dbReference type="GO" id="GO:0019058">
    <property type="term" value="P:viral life cycle"/>
    <property type="evidence" value="ECO:0007669"/>
    <property type="project" value="UniProtKB-ARBA"/>
</dbReference>
<keyword evidence="4" id="KW-1185">Reference proteome</keyword>
<reference evidence="3 4" key="1">
    <citation type="submission" date="2019-12" db="EMBL/GenBank/DDBJ databases">
        <title>Phage therapy of healthcare-associated infections.</title>
        <authorList>
            <person name="Kiseleva I.A."/>
            <person name="Zulkarneev E.R."/>
            <person name="Kalendr R.S."/>
            <person name="Rubalskii E.O."/>
            <person name="Aleshkin A.V."/>
            <person name="Vakarina A.A."/>
            <person name="Stepanova T.F."/>
            <person name="Kataeva L.V."/>
        </authorList>
    </citation>
    <scope>NUCLEOTIDE SEQUENCE [LARGE SCALE GENOMIC DNA]</scope>
</reference>
<evidence type="ECO:0000313" key="3">
    <source>
        <dbReference type="EMBL" id="QHJ72646.1"/>
    </source>
</evidence>